<dbReference type="GO" id="GO:0008168">
    <property type="term" value="F:methyltransferase activity"/>
    <property type="evidence" value="ECO:0007669"/>
    <property type="project" value="UniProtKB-KW"/>
</dbReference>
<keyword evidence="5" id="KW-0819">tRNA processing</keyword>
<reference evidence="8" key="1">
    <citation type="submission" date="2021-03" db="EMBL/GenBank/DDBJ databases">
        <authorList>
            <person name="Jaffe A."/>
        </authorList>
    </citation>
    <scope>NUCLEOTIDE SEQUENCE</scope>
    <source>
        <strain evidence="8">RIFCSPHIGHO2_01_FULL_AR10_44_11</strain>
    </source>
</reference>
<dbReference type="Gene3D" id="3.30.1960.10">
    <property type="entry name" value="tRNA wybutosine-synthesizing-like"/>
    <property type="match status" value="1"/>
</dbReference>
<evidence type="ECO:0000256" key="4">
    <source>
        <dbReference type="ARBA" id="ARBA00022691"/>
    </source>
</evidence>
<evidence type="ECO:0000313" key="9">
    <source>
        <dbReference type="Proteomes" id="UP000677687"/>
    </source>
</evidence>
<keyword evidence="2" id="KW-0489">Methyltransferase</keyword>
<dbReference type="InterPro" id="IPR003827">
    <property type="entry name" value="tRNA_yW-synthesising"/>
</dbReference>
<comment type="similarity">
    <text evidence="1">Belongs to the TYW3 family.</text>
</comment>
<name>A0A8T4KQ68_9ARCH</name>
<comment type="caution">
    <text evidence="8">The sequence shown here is derived from an EMBL/GenBank/DDBJ whole genome shotgun (WGS) entry which is preliminary data.</text>
</comment>
<sequence>MKKQMEFPENERWRMSKLHNRQIWEEAVSKGEADAKMRPICNYINSTENFFTSSGCAGRIMLLGLHGKGTKQESYFHRKWHREVKFPELWDGLEEKSRGIIWFKMEPFIIHIGTKNLEDADSLLNVMRNAGVKRGGIIVAKKGKCIAEFVGTQSISLPVKKGAKIMIDKNYMKRMLDEANSKLGKNYELLKRLEKVARAELK</sequence>
<dbReference type="AlphaFoldDB" id="A0A8T4KQ68"/>
<reference evidence="8" key="2">
    <citation type="submission" date="2021-05" db="EMBL/GenBank/DDBJ databases">
        <title>Protein family content uncovers lineage relationships and bacterial pathway maintenance mechanisms in DPANN archaea.</title>
        <authorList>
            <person name="Castelle C.J."/>
            <person name="Meheust R."/>
            <person name="Jaffe A.L."/>
            <person name="Seitz K."/>
            <person name="Gong X."/>
            <person name="Baker B.J."/>
            <person name="Banfield J.F."/>
        </authorList>
    </citation>
    <scope>NUCLEOTIDE SEQUENCE</scope>
    <source>
        <strain evidence="8">RIFCSPHIGHO2_01_FULL_AR10_44_11</strain>
    </source>
</reference>
<evidence type="ECO:0000256" key="5">
    <source>
        <dbReference type="ARBA" id="ARBA00022694"/>
    </source>
</evidence>
<dbReference type="GO" id="GO:0032259">
    <property type="term" value="P:methylation"/>
    <property type="evidence" value="ECO:0007669"/>
    <property type="project" value="UniProtKB-KW"/>
</dbReference>
<evidence type="ECO:0000313" key="8">
    <source>
        <dbReference type="EMBL" id="MBS3057163.1"/>
    </source>
</evidence>
<keyword evidence="3" id="KW-0808">Transferase</keyword>
<feature type="domain" description="tRNA wybutosine-synthesizing protein" evidence="7">
    <location>
        <begin position="15"/>
        <end position="195"/>
    </location>
</feature>
<dbReference type="Pfam" id="PF02676">
    <property type="entry name" value="TYW3"/>
    <property type="match status" value="1"/>
</dbReference>
<dbReference type="PANTHER" id="PTHR48418">
    <property type="entry name" value="TRNA WYBUTOSINE-SYNTHESIZING PROTEIN 3"/>
    <property type="match status" value="1"/>
</dbReference>
<evidence type="ECO:0000256" key="3">
    <source>
        <dbReference type="ARBA" id="ARBA00022679"/>
    </source>
</evidence>
<evidence type="ECO:0000256" key="2">
    <source>
        <dbReference type="ARBA" id="ARBA00022603"/>
    </source>
</evidence>
<accession>A0A8T4KQ68</accession>
<evidence type="ECO:0000259" key="7">
    <source>
        <dbReference type="Pfam" id="PF02676"/>
    </source>
</evidence>
<dbReference type="PANTHER" id="PTHR48418:SF1">
    <property type="entry name" value="TRNA WYBUTOSINE-SYNTHESIZING PROTEIN 3"/>
    <property type="match status" value="1"/>
</dbReference>
<organism evidence="8 9">
    <name type="scientific">Candidatus Iainarchaeum sp</name>
    <dbReference type="NCBI Taxonomy" id="3101447"/>
    <lineage>
        <taxon>Archaea</taxon>
        <taxon>Candidatus Iainarchaeota</taxon>
        <taxon>Candidatus Iainarchaeia</taxon>
        <taxon>Candidatus Iainarchaeales</taxon>
        <taxon>Candidatus Iainarchaeaceae</taxon>
        <taxon>Candidatus Iainarchaeum</taxon>
    </lineage>
</organism>
<evidence type="ECO:0000256" key="1">
    <source>
        <dbReference type="ARBA" id="ARBA00008569"/>
    </source>
</evidence>
<dbReference type="InterPro" id="IPR036602">
    <property type="entry name" value="tRNA_yW-synthesising-like_sf"/>
</dbReference>
<evidence type="ECO:0000256" key="6">
    <source>
        <dbReference type="ARBA" id="ARBA00030554"/>
    </source>
</evidence>
<dbReference type="Proteomes" id="UP000677687">
    <property type="component" value="Unassembled WGS sequence"/>
</dbReference>
<dbReference type="GO" id="GO:0008033">
    <property type="term" value="P:tRNA processing"/>
    <property type="evidence" value="ECO:0007669"/>
    <property type="project" value="UniProtKB-KW"/>
</dbReference>
<gene>
    <name evidence="8" type="ORF">J4415_00885</name>
</gene>
<dbReference type="EMBL" id="JAGVWD010000012">
    <property type="protein sequence ID" value="MBS3057163.1"/>
    <property type="molecule type" value="Genomic_DNA"/>
</dbReference>
<proteinExistence type="inferred from homology"/>
<protein>
    <recommendedName>
        <fullName evidence="6">tRNA(Phe) 7-((3-amino-3-carboxypropyl)-4-demethylwyosine(37)-N(4))-methyltransferase</fullName>
    </recommendedName>
</protein>
<dbReference type="SUPFAM" id="SSF111278">
    <property type="entry name" value="SSo0622-like"/>
    <property type="match status" value="1"/>
</dbReference>
<keyword evidence="4" id="KW-0949">S-adenosyl-L-methionine</keyword>